<feature type="compositionally biased region" description="Basic and acidic residues" evidence="1">
    <location>
        <begin position="50"/>
        <end position="68"/>
    </location>
</feature>
<accession>A0A0S1WFA2</accession>
<feature type="compositionally biased region" description="Acidic residues" evidence="1">
    <location>
        <begin position="1"/>
        <end position="18"/>
    </location>
</feature>
<feature type="region of interest" description="Disordered" evidence="1">
    <location>
        <begin position="1"/>
        <end position="71"/>
    </location>
</feature>
<protein>
    <submittedName>
        <fullName evidence="2">Putative capsid protein</fullName>
    </submittedName>
</protein>
<evidence type="ECO:0000256" key="1">
    <source>
        <dbReference type="SAM" id="MobiDB-lite"/>
    </source>
</evidence>
<proteinExistence type="predicted"/>
<reference evidence="2" key="1">
    <citation type="submission" date="2015-08" db="EMBL/GenBank/DDBJ databases">
        <authorList>
            <person name="Babu N.S."/>
            <person name="Beckwith C.J."/>
            <person name="Beseler K.G."/>
            <person name="Brison A."/>
            <person name="Carone J.V."/>
            <person name="Caskin T.P."/>
            <person name="Diamond M."/>
            <person name="Durham M.E."/>
            <person name="Foxe J.M."/>
            <person name="Go M."/>
            <person name="Henderson B.A."/>
            <person name="Jones I.B."/>
            <person name="McGettigan J.A."/>
            <person name="Micheletti S.J."/>
            <person name="Nasrallah M.E."/>
            <person name="Ortiz D."/>
            <person name="Piller C.R."/>
            <person name="Privatt S.R."/>
            <person name="Schneider S.L."/>
            <person name="Sharp S."/>
            <person name="Smith T.C."/>
            <person name="Stanton J.D."/>
            <person name="Ullery H.E."/>
            <person name="Wilson R.J."/>
            <person name="Serrano M.G."/>
            <person name="Buck G."/>
            <person name="Lee V."/>
            <person name="Wang Y."/>
            <person name="Carvalho R."/>
            <person name="Voegtly L."/>
            <person name="Shi R."/>
            <person name="Duckworth R."/>
            <person name="Johnson A."/>
            <person name="Loviza R."/>
            <person name="Walstead R."/>
            <person name="Shah Z."/>
            <person name="Kiflezghi M."/>
            <person name="Wade K."/>
            <person name="Ball S.L."/>
            <person name="Bradley K.W."/>
            <person name="Asai D.J."/>
            <person name="Bowman C.A."/>
            <person name="Russell D.A."/>
            <person name="Pope W.H."/>
            <person name="Jacobs-Sera D."/>
            <person name="Hendrix R.W."/>
            <person name="Hatfull G.F."/>
        </authorList>
    </citation>
    <scope>NUCLEOTIDE SEQUENCE</scope>
    <source>
        <strain evidence="2">SaParV1-1</strain>
    </source>
</reference>
<organism evidence="2">
    <name type="scientific">Soybean leaf-associated partitivirus 2</name>
    <dbReference type="NCBI Taxonomy" id="1719266"/>
    <lineage>
        <taxon>Viruses</taxon>
        <taxon>Riboviria</taxon>
        <taxon>Orthornavirae</taxon>
        <taxon>Pisuviricota</taxon>
        <taxon>Duplopiviricetes</taxon>
        <taxon>Durnavirales</taxon>
        <taxon>Partitiviridae</taxon>
    </lineage>
</organism>
<name>A0A0S1WFA2_9VIRU</name>
<feature type="non-terminal residue" evidence="2">
    <location>
        <position position="1"/>
    </location>
</feature>
<dbReference type="EMBL" id="KT598245">
    <property type="protein sequence ID" value="ALM62248.1"/>
    <property type="molecule type" value="Genomic_RNA"/>
</dbReference>
<evidence type="ECO:0000313" key="2">
    <source>
        <dbReference type="EMBL" id="ALM62248.1"/>
    </source>
</evidence>
<reference evidence="2" key="2">
    <citation type="journal article" date="2016" name="Virus Res.">
        <title>Novel mycoviruses discovered from metatranscriptomics survey of soybean phyllosphere phytobiomes.</title>
        <authorList>
            <person name="Marzano S.Y."/>
            <person name="Domier L.L."/>
        </authorList>
    </citation>
    <scope>NUCLEOTIDE SEQUENCE</scope>
    <source>
        <strain evidence="2">SaParV1-1</strain>
    </source>
</reference>
<sequence length="496" mass="55300">PPAETSEDDDFSQSEAEEFVQAKYKDDSRRPKTTIARVKTERGAPQQERANNEEADHNDVEHVTKPESKPGSTGFALLLAMTRQTIPVPIQFHETNRYVPDCGNMFAAVREIGDIIALNTKLSEICPDFTTIGLSLYYAHVYFFQILRARDEIGTLTRFERRSLRIYESIGRPESWPIAGPLTGFVQALGSAESPDRMFSIITPAFPDFAQFTADRALHDLNRVNGIGRTPIVPAIQEMLRLYGENTIEYDANTAIYTPVATPLNGTARPFLGIQASTAASLDFQTLAFSSGWNVPSETEEPVGFFSTGQRQTRVRRWAIPTVPQTANYSNSMETYLFTDQNMIRWMNNLLRLAQSVNEFFPGSTNLGAIPATTRMETFSNIEYSKTAARTAVADQWYQPRSSWRLSLKGKTFGDESIPHIMCAAATSTNTEYDANIIPTAIATAFSPNRVGPYFDASTVTQGQAPLTQCESLDRHDPANELHELINGVYDNRALE</sequence>